<dbReference type="InterPro" id="IPR023582">
    <property type="entry name" value="Impact"/>
</dbReference>
<dbReference type="InterPro" id="IPR020568">
    <property type="entry name" value="Ribosomal_Su5_D2-typ_SF"/>
</dbReference>
<sequence length="238" mass="26798">MDEEVEVVNSIYEDCVLQRAENLYTVYIPNSPVSVRLLFPTDYPDKPPRVASVNAPEGVWTDRFQRIIDETFAQDAYIFTFIDEVQQVLPEEWPEKAVVGGEKPGSAGSEFIEQWIASEEIVDRKSVFIARVLQVHSQEEALEKVADLVLDKKISKATHNIQAWRIRRPDGLLVQDCDDDGESAAGSRLLHLLNITECINVVVVVSRWYGGTLLGPDRFKHINVCARDALVKGGFIKS</sequence>
<evidence type="ECO:0000313" key="10">
    <source>
        <dbReference type="Proteomes" id="UP000238350"/>
    </source>
</evidence>
<organism evidence="9 10">
    <name type="scientific">Wickerhamiella sorbophila</name>
    <dbReference type="NCBI Taxonomy" id="45607"/>
    <lineage>
        <taxon>Eukaryota</taxon>
        <taxon>Fungi</taxon>
        <taxon>Dikarya</taxon>
        <taxon>Ascomycota</taxon>
        <taxon>Saccharomycotina</taxon>
        <taxon>Dipodascomycetes</taxon>
        <taxon>Dipodascales</taxon>
        <taxon>Trichomonascaceae</taxon>
        <taxon>Wickerhamiella</taxon>
    </lineage>
</organism>
<dbReference type="CDD" id="cd23822">
    <property type="entry name" value="RWD_ScYIH1-like"/>
    <property type="match status" value="1"/>
</dbReference>
<reference evidence="9 10" key="1">
    <citation type="submission" date="2017-04" db="EMBL/GenBank/DDBJ databases">
        <title>Genome sequencing of [Candida] sorbophila.</title>
        <authorList>
            <person name="Ahn J.O."/>
        </authorList>
    </citation>
    <scope>NUCLEOTIDE SEQUENCE [LARGE SCALE GENOMIC DNA]</scope>
    <source>
        <strain evidence="9 10">DS02</strain>
    </source>
</reference>
<comment type="subcellular location">
    <subcellularLocation>
        <location evidence="1">Cytoplasm</location>
    </subcellularLocation>
</comment>
<dbReference type="RefSeq" id="XP_024663567.1">
    <property type="nucleotide sequence ID" value="XM_024807799.1"/>
</dbReference>
<dbReference type="Pfam" id="PF05773">
    <property type="entry name" value="RWD"/>
    <property type="match status" value="1"/>
</dbReference>
<accession>A0A2T0FF47</accession>
<proteinExistence type="inferred from homology"/>
<evidence type="ECO:0000259" key="7">
    <source>
        <dbReference type="Pfam" id="PF01205"/>
    </source>
</evidence>
<evidence type="ECO:0000313" key="9">
    <source>
        <dbReference type="EMBL" id="PRT53621.1"/>
    </source>
</evidence>
<dbReference type="SUPFAM" id="SSF54495">
    <property type="entry name" value="UBC-like"/>
    <property type="match status" value="1"/>
</dbReference>
<name>A0A2T0FF47_9ASCO</name>
<dbReference type="AlphaFoldDB" id="A0A2T0FF47"/>
<evidence type="ECO:0000256" key="1">
    <source>
        <dbReference type="ARBA" id="ARBA00004496"/>
    </source>
</evidence>
<dbReference type="GO" id="GO:0006446">
    <property type="term" value="P:regulation of translational initiation"/>
    <property type="evidence" value="ECO:0007669"/>
    <property type="project" value="TreeGrafter"/>
</dbReference>
<protein>
    <submittedName>
        <fullName evidence="9">Protein IMPACT</fullName>
    </submittedName>
</protein>
<evidence type="ECO:0000256" key="2">
    <source>
        <dbReference type="ARBA" id="ARBA00007665"/>
    </source>
</evidence>
<evidence type="ECO:0000259" key="8">
    <source>
        <dbReference type="Pfam" id="PF05773"/>
    </source>
</evidence>
<keyword evidence="6" id="KW-0346">Stress response</keyword>
<feature type="domain" description="RWD" evidence="8">
    <location>
        <begin position="2"/>
        <end position="89"/>
    </location>
</feature>
<dbReference type="InterPro" id="IPR036956">
    <property type="entry name" value="Impact_N_sf"/>
</dbReference>
<comment type="similarity">
    <text evidence="2">Belongs to the IMPACT family.</text>
</comment>
<dbReference type="STRING" id="45607.A0A2T0FF47"/>
<dbReference type="GeneID" id="36514990"/>
<keyword evidence="5" id="KW-0810">Translation regulation</keyword>
<evidence type="ECO:0000256" key="6">
    <source>
        <dbReference type="ARBA" id="ARBA00023016"/>
    </source>
</evidence>
<evidence type="ECO:0000256" key="5">
    <source>
        <dbReference type="ARBA" id="ARBA00022845"/>
    </source>
</evidence>
<dbReference type="InterPro" id="IPR016135">
    <property type="entry name" value="UBQ-conjugating_enzyme/RWD"/>
</dbReference>
<dbReference type="Gene3D" id="3.30.230.30">
    <property type="entry name" value="Impact, N-terminal domain"/>
    <property type="match status" value="1"/>
</dbReference>
<feature type="domain" description="Impact N-terminal" evidence="7">
    <location>
        <begin position="124"/>
        <end position="230"/>
    </location>
</feature>
<comment type="caution">
    <text evidence="9">The sequence shown here is derived from an EMBL/GenBank/DDBJ whole genome shotgun (WGS) entry which is preliminary data.</text>
</comment>
<dbReference type="GO" id="GO:0005737">
    <property type="term" value="C:cytoplasm"/>
    <property type="evidence" value="ECO:0007669"/>
    <property type="project" value="UniProtKB-SubCell"/>
</dbReference>
<evidence type="ECO:0000256" key="4">
    <source>
        <dbReference type="ARBA" id="ARBA00022491"/>
    </source>
</evidence>
<gene>
    <name evidence="9" type="ORF">B9G98_01241</name>
</gene>
<dbReference type="InterPro" id="IPR006575">
    <property type="entry name" value="RWD_dom"/>
</dbReference>
<keyword evidence="10" id="KW-1185">Reference proteome</keyword>
<dbReference type="SUPFAM" id="SSF54211">
    <property type="entry name" value="Ribosomal protein S5 domain 2-like"/>
    <property type="match status" value="1"/>
</dbReference>
<dbReference type="OrthoDB" id="69641at2759"/>
<dbReference type="PANTHER" id="PTHR16301:SF25">
    <property type="entry name" value="PROTEIN IMPACT"/>
    <property type="match status" value="1"/>
</dbReference>
<dbReference type="Proteomes" id="UP000238350">
    <property type="component" value="Unassembled WGS sequence"/>
</dbReference>
<keyword evidence="3" id="KW-0963">Cytoplasm</keyword>
<dbReference type="InterPro" id="IPR001498">
    <property type="entry name" value="Impact_N"/>
</dbReference>
<dbReference type="PANTHER" id="PTHR16301">
    <property type="entry name" value="IMPACT-RELATED"/>
    <property type="match status" value="1"/>
</dbReference>
<keyword evidence="4" id="KW-0678">Repressor</keyword>
<evidence type="ECO:0000256" key="3">
    <source>
        <dbReference type="ARBA" id="ARBA00022490"/>
    </source>
</evidence>
<dbReference type="Pfam" id="PF01205">
    <property type="entry name" value="Impact_N"/>
    <property type="match status" value="1"/>
</dbReference>
<dbReference type="EMBL" id="NDIQ01000001">
    <property type="protein sequence ID" value="PRT53621.1"/>
    <property type="molecule type" value="Genomic_DNA"/>
</dbReference>
<dbReference type="GO" id="GO:0140469">
    <property type="term" value="P:GCN2-mediated signaling"/>
    <property type="evidence" value="ECO:0007669"/>
    <property type="project" value="TreeGrafter"/>
</dbReference>